<dbReference type="EMBL" id="CAADRP010001907">
    <property type="protein sequence ID" value="VFU56017.1"/>
    <property type="molecule type" value="Genomic_DNA"/>
</dbReference>
<gene>
    <name evidence="1" type="ORF">SVIM_LOCUS400121</name>
</gene>
<organism evidence="1">
    <name type="scientific">Salix viminalis</name>
    <name type="common">Common osier</name>
    <name type="synonym">Basket willow</name>
    <dbReference type="NCBI Taxonomy" id="40686"/>
    <lineage>
        <taxon>Eukaryota</taxon>
        <taxon>Viridiplantae</taxon>
        <taxon>Streptophyta</taxon>
        <taxon>Embryophyta</taxon>
        <taxon>Tracheophyta</taxon>
        <taxon>Spermatophyta</taxon>
        <taxon>Magnoliopsida</taxon>
        <taxon>eudicotyledons</taxon>
        <taxon>Gunneridae</taxon>
        <taxon>Pentapetalae</taxon>
        <taxon>rosids</taxon>
        <taxon>fabids</taxon>
        <taxon>Malpighiales</taxon>
        <taxon>Salicaceae</taxon>
        <taxon>Saliceae</taxon>
        <taxon>Salix</taxon>
    </lineage>
</organism>
<accession>A0A6N2MNY8</accession>
<reference evidence="1" key="1">
    <citation type="submission" date="2019-03" db="EMBL/GenBank/DDBJ databases">
        <authorList>
            <person name="Mank J."/>
            <person name="Almeida P."/>
        </authorList>
    </citation>
    <scope>NUCLEOTIDE SEQUENCE</scope>
    <source>
        <strain evidence="1">78183</strain>
    </source>
</reference>
<dbReference type="AlphaFoldDB" id="A0A6N2MNY8"/>
<name>A0A6N2MNY8_SALVM</name>
<sequence>MEIETVVFPPLFISCYFPAMVDLLHWANLDDPYDAWHSQPERIKTKLVLFFIHGMEGGRDRKCGEKDAGKKLTRMSTPFLECDTEAKGENSRGRSKF</sequence>
<proteinExistence type="predicted"/>
<protein>
    <submittedName>
        <fullName evidence="1">Uncharacterized protein</fullName>
    </submittedName>
</protein>
<evidence type="ECO:0000313" key="1">
    <source>
        <dbReference type="EMBL" id="VFU56017.1"/>
    </source>
</evidence>